<evidence type="ECO:0000259" key="7">
    <source>
        <dbReference type="PROSITE" id="PS50931"/>
    </source>
</evidence>
<dbReference type="SUPFAM" id="SSF46785">
    <property type="entry name" value="Winged helix' DNA-binding domain"/>
    <property type="match status" value="1"/>
</dbReference>
<keyword evidence="3" id="KW-0238">DNA-binding</keyword>
<evidence type="ECO:0000256" key="3">
    <source>
        <dbReference type="ARBA" id="ARBA00023125"/>
    </source>
</evidence>
<organism evidence="8 9">
    <name type="scientific">Mesobacterium hydrothermale</name>
    <dbReference type="NCBI Taxonomy" id="3111907"/>
    <lineage>
        <taxon>Bacteria</taxon>
        <taxon>Pseudomonadati</taxon>
        <taxon>Pseudomonadota</taxon>
        <taxon>Alphaproteobacteria</taxon>
        <taxon>Rhodobacterales</taxon>
        <taxon>Roseobacteraceae</taxon>
        <taxon>Mesobacterium</taxon>
    </lineage>
</organism>
<dbReference type="InterPro" id="IPR005119">
    <property type="entry name" value="LysR_subst-bd"/>
</dbReference>
<dbReference type="Proteomes" id="UP001348149">
    <property type="component" value="Unassembled WGS sequence"/>
</dbReference>
<evidence type="ECO:0000313" key="8">
    <source>
        <dbReference type="EMBL" id="MEC3861551.1"/>
    </source>
</evidence>
<gene>
    <name evidence="8" type="ORF">VK792_09670</name>
</gene>
<dbReference type="PANTHER" id="PTHR30126:SF5">
    <property type="entry name" value="HTH-TYPE TRANSCRIPTIONAL ACTIVATOR CMPR"/>
    <property type="match status" value="1"/>
</dbReference>
<evidence type="ECO:0000256" key="2">
    <source>
        <dbReference type="ARBA" id="ARBA00023015"/>
    </source>
</evidence>
<dbReference type="PANTHER" id="PTHR30126">
    <property type="entry name" value="HTH-TYPE TRANSCRIPTIONAL REGULATOR"/>
    <property type="match status" value="1"/>
</dbReference>
<evidence type="ECO:0000256" key="1">
    <source>
        <dbReference type="ARBA" id="ARBA00009437"/>
    </source>
</evidence>
<reference evidence="8 9" key="1">
    <citation type="submission" date="2024-01" db="EMBL/GenBank/DDBJ databases">
        <title>Mesobacterium rodlantinim sp. nov., isolated from shallow sea hydrothermal systems off Kueishantao Island.</title>
        <authorList>
            <person name="Su Z."/>
            <person name="Tang K."/>
        </authorList>
    </citation>
    <scope>NUCLEOTIDE SEQUENCE [LARGE SCALE GENOMIC DNA]</scope>
    <source>
        <strain evidence="8 9">TK19101</strain>
    </source>
</reference>
<proteinExistence type="inferred from homology"/>
<evidence type="ECO:0000313" key="9">
    <source>
        <dbReference type="Proteomes" id="UP001348149"/>
    </source>
</evidence>
<dbReference type="RefSeq" id="WP_326297270.1">
    <property type="nucleotide sequence ID" value="NZ_JAYLLH010000011.1"/>
</dbReference>
<dbReference type="InterPro" id="IPR000847">
    <property type="entry name" value="LysR_HTH_N"/>
</dbReference>
<evidence type="ECO:0000256" key="4">
    <source>
        <dbReference type="ARBA" id="ARBA00023163"/>
    </source>
</evidence>
<name>A0ABU6HGV9_9RHOB</name>
<dbReference type="PRINTS" id="PR00039">
    <property type="entry name" value="HTHLYSR"/>
</dbReference>
<dbReference type="PROSITE" id="PS50931">
    <property type="entry name" value="HTH_LYSR"/>
    <property type="match status" value="1"/>
</dbReference>
<protein>
    <recommendedName>
        <fullName evidence="5">HTH-type transcriptional regulator CbbR</fullName>
    </recommendedName>
    <alternativeName>
        <fullName evidence="6">RuBisCO operon transcriptional regulator</fullName>
    </alternativeName>
</protein>
<evidence type="ECO:0000256" key="6">
    <source>
        <dbReference type="ARBA" id="ARBA00043141"/>
    </source>
</evidence>
<dbReference type="CDD" id="cd08419">
    <property type="entry name" value="PBP2_CbbR_RubisCO_like"/>
    <property type="match status" value="1"/>
</dbReference>
<keyword evidence="2" id="KW-0805">Transcription regulation</keyword>
<dbReference type="InterPro" id="IPR036388">
    <property type="entry name" value="WH-like_DNA-bd_sf"/>
</dbReference>
<dbReference type="InterPro" id="IPR036390">
    <property type="entry name" value="WH_DNA-bd_sf"/>
</dbReference>
<dbReference type="Gene3D" id="1.10.10.10">
    <property type="entry name" value="Winged helix-like DNA-binding domain superfamily/Winged helix DNA-binding domain"/>
    <property type="match status" value="1"/>
</dbReference>
<dbReference type="Pfam" id="PF03466">
    <property type="entry name" value="LysR_substrate"/>
    <property type="match status" value="1"/>
</dbReference>
<comment type="similarity">
    <text evidence="1">Belongs to the LysR transcriptional regulatory family.</text>
</comment>
<keyword evidence="9" id="KW-1185">Reference proteome</keyword>
<sequence length="307" mass="34188">MPRIVPPTFQQLRLFDAVARHGSITRAAEEVNLTQPSVSMQVKRLEEKIGLPLTEQIGKTLHLTFAGAEVAKASHDILERLDELESALRDMHREVAGPLSVVVISSAKYFLPQLLGQFKRRFPRVKPRLQITNRETILARMAANADDIYIIGRWPEELSVTAVPFLENVITFVARPDHPLVGQKSIPLARIAQEEVIRREPGSGTRQAVDKLFNEAGVSLDALMEFDDSEAIKQGVISGLGIAYLSRHMLRLELAAGEVAELDVQGFPLRRRWFAVHPKGKRLSNAAQSFQDFLQNESARTMADSAG</sequence>
<comment type="caution">
    <text evidence="8">The sequence shown here is derived from an EMBL/GenBank/DDBJ whole genome shotgun (WGS) entry which is preliminary data.</text>
</comment>
<keyword evidence="4" id="KW-0804">Transcription</keyword>
<dbReference type="EMBL" id="JAYLLH010000011">
    <property type="protein sequence ID" value="MEC3861551.1"/>
    <property type="molecule type" value="Genomic_DNA"/>
</dbReference>
<dbReference type="Gene3D" id="3.40.190.290">
    <property type="match status" value="1"/>
</dbReference>
<accession>A0ABU6HGV9</accession>
<evidence type="ECO:0000256" key="5">
    <source>
        <dbReference type="ARBA" id="ARBA00039279"/>
    </source>
</evidence>
<feature type="domain" description="HTH lysR-type" evidence="7">
    <location>
        <begin position="7"/>
        <end position="64"/>
    </location>
</feature>
<dbReference type="SUPFAM" id="SSF53850">
    <property type="entry name" value="Periplasmic binding protein-like II"/>
    <property type="match status" value="1"/>
</dbReference>
<dbReference type="Pfam" id="PF00126">
    <property type="entry name" value="HTH_1"/>
    <property type="match status" value="1"/>
</dbReference>